<comment type="subcellular location">
    <subcellularLocation>
        <location evidence="6">Cytoplasm</location>
    </subcellularLocation>
</comment>
<dbReference type="Proteomes" id="UP000639859">
    <property type="component" value="Unassembled WGS sequence"/>
</dbReference>
<evidence type="ECO:0000256" key="2">
    <source>
        <dbReference type="ARBA" id="ARBA00022552"/>
    </source>
</evidence>
<keyword evidence="5 6" id="KW-0949">S-adenosyl-L-methionine</keyword>
<name>A0ABS0SUY3_9CAUL</name>
<evidence type="ECO:0000313" key="7">
    <source>
        <dbReference type="EMBL" id="MBI1683450.1"/>
    </source>
</evidence>
<comment type="caution">
    <text evidence="7">The sequence shown here is derived from an EMBL/GenBank/DDBJ whole genome shotgun (WGS) entry which is preliminary data.</text>
</comment>
<evidence type="ECO:0000313" key="8">
    <source>
        <dbReference type="Proteomes" id="UP000639859"/>
    </source>
</evidence>
<evidence type="ECO:0000256" key="6">
    <source>
        <dbReference type="HAMAP-Rule" id="MF_00074"/>
    </source>
</evidence>
<evidence type="ECO:0000256" key="4">
    <source>
        <dbReference type="ARBA" id="ARBA00022679"/>
    </source>
</evidence>
<dbReference type="GO" id="GO:0032259">
    <property type="term" value="P:methylation"/>
    <property type="evidence" value="ECO:0007669"/>
    <property type="project" value="UniProtKB-KW"/>
</dbReference>
<keyword evidence="4 6" id="KW-0808">Transferase</keyword>
<sequence>MALPEATSELVIEALDPVDAAAFQRLTGASDVQIADLTRYRELLAEWNAVMNLVGPASMAAYWNRHAWDSAQLLTFAPQAKVWADLGAGAGLPGVVLAILLKDTPGAKVHLVESMAKRCRFLDAVCGALDLPVEIHNARAESLDLKVQVVTARACAPMPRLLEFAQPYFKRGAVAWLLKGQEVAAEIAEAKKTWKFESDVRGSKSDPRGHVVQIKGLSRVRKV</sequence>
<keyword evidence="2 6" id="KW-0698">rRNA processing</keyword>
<dbReference type="SUPFAM" id="SSF53335">
    <property type="entry name" value="S-adenosyl-L-methionine-dependent methyltransferases"/>
    <property type="match status" value="1"/>
</dbReference>
<gene>
    <name evidence="6 7" type="primary">rsmG</name>
    <name evidence="7" type="ORF">I4Q42_07215</name>
</gene>
<reference evidence="7 8" key="1">
    <citation type="submission" date="2020-11" db="EMBL/GenBank/DDBJ databases">
        <title>genome sequence of strain KACC 18849.</title>
        <authorList>
            <person name="Gao J."/>
            <person name="Zhang X."/>
        </authorList>
    </citation>
    <scope>NUCLEOTIDE SEQUENCE [LARGE SCALE GENOMIC DNA]</scope>
    <source>
        <strain evidence="7 8">KACC 18849</strain>
    </source>
</reference>
<keyword evidence="3 6" id="KW-0489">Methyltransferase</keyword>
<dbReference type="InterPro" id="IPR029063">
    <property type="entry name" value="SAM-dependent_MTases_sf"/>
</dbReference>
<dbReference type="NCBIfam" id="TIGR00138">
    <property type="entry name" value="rsmG_gidB"/>
    <property type="match status" value="1"/>
</dbReference>
<keyword evidence="1 6" id="KW-0963">Cytoplasm</keyword>
<protein>
    <recommendedName>
        <fullName evidence="6">Ribosomal RNA small subunit methyltransferase G</fullName>
        <ecNumber evidence="6">2.1.1.170</ecNumber>
    </recommendedName>
    <alternativeName>
        <fullName evidence="6">16S rRNA 7-methylguanosine methyltransferase</fullName>
        <shortName evidence="6">16S rRNA m7G methyltransferase</shortName>
    </alternativeName>
</protein>
<organism evidence="7 8">
    <name type="scientific">Caulobacter hibisci</name>
    <dbReference type="NCBI Taxonomy" id="2035993"/>
    <lineage>
        <taxon>Bacteria</taxon>
        <taxon>Pseudomonadati</taxon>
        <taxon>Pseudomonadota</taxon>
        <taxon>Alphaproteobacteria</taxon>
        <taxon>Caulobacterales</taxon>
        <taxon>Caulobacteraceae</taxon>
        <taxon>Caulobacter</taxon>
    </lineage>
</organism>
<comment type="catalytic activity">
    <reaction evidence="6">
        <text>guanosine(527) in 16S rRNA + S-adenosyl-L-methionine = N(7)-methylguanosine(527) in 16S rRNA + S-adenosyl-L-homocysteine</text>
        <dbReference type="Rhea" id="RHEA:42732"/>
        <dbReference type="Rhea" id="RHEA-COMP:10209"/>
        <dbReference type="Rhea" id="RHEA-COMP:10210"/>
        <dbReference type="ChEBI" id="CHEBI:57856"/>
        <dbReference type="ChEBI" id="CHEBI:59789"/>
        <dbReference type="ChEBI" id="CHEBI:74269"/>
        <dbReference type="ChEBI" id="CHEBI:74480"/>
        <dbReference type="EC" id="2.1.1.170"/>
    </reaction>
</comment>
<dbReference type="PANTHER" id="PTHR31760:SF0">
    <property type="entry name" value="S-ADENOSYL-L-METHIONINE-DEPENDENT METHYLTRANSFERASES SUPERFAMILY PROTEIN"/>
    <property type="match status" value="1"/>
</dbReference>
<dbReference type="EMBL" id="JADWOX010000003">
    <property type="protein sequence ID" value="MBI1683450.1"/>
    <property type="molecule type" value="Genomic_DNA"/>
</dbReference>
<evidence type="ECO:0000256" key="3">
    <source>
        <dbReference type="ARBA" id="ARBA00022603"/>
    </source>
</evidence>
<accession>A0ABS0SUY3</accession>
<feature type="binding site" evidence="6">
    <location>
        <position position="92"/>
    </location>
    <ligand>
        <name>S-adenosyl-L-methionine</name>
        <dbReference type="ChEBI" id="CHEBI:59789"/>
    </ligand>
</feature>
<keyword evidence="8" id="KW-1185">Reference proteome</keyword>
<comment type="similarity">
    <text evidence="6">Belongs to the methyltransferase superfamily. RNA methyltransferase RsmG family.</text>
</comment>
<evidence type="ECO:0000256" key="1">
    <source>
        <dbReference type="ARBA" id="ARBA00022490"/>
    </source>
</evidence>
<dbReference type="GO" id="GO:0008168">
    <property type="term" value="F:methyltransferase activity"/>
    <property type="evidence" value="ECO:0007669"/>
    <property type="project" value="UniProtKB-KW"/>
</dbReference>
<feature type="binding site" evidence="6">
    <location>
        <begin position="140"/>
        <end position="141"/>
    </location>
    <ligand>
        <name>S-adenosyl-L-methionine</name>
        <dbReference type="ChEBI" id="CHEBI:59789"/>
    </ligand>
</feature>
<dbReference type="RefSeq" id="WP_198575376.1">
    <property type="nucleotide sequence ID" value="NZ_JADWOX010000003.1"/>
</dbReference>
<feature type="binding site" evidence="6">
    <location>
        <position position="87"/>
    </location>
    <ligand>
        <name>S-adenosyl-L-methionine</name>
        <dbReference type="ChEBI" id="CHEBI:59789"/>
    </ligand>
</feature>
<dbReference type="Pfam" id="PF02527">
    <property type="entry name" value="GidB"/>
    <property type="match status" value="1"/>
</dbReference>
<proteinExistence type="inferred from homology"/>
<comment type="caution">
    <text evidence="6">Lacks conserved residue(s) required for the propagation of feature annotation.</text>
</comment>
<comment type="function">
    <text evidence="6">Specifically methylates the N7 position of guanine in position 527 of 16S rRNA.</text>
</comment>
<evidence type="ECO:0000256" key="5">
    <source>
        <dbReference type="ARBA" id="ARBA00022691"/>
    </source>
</evidence>
<feature type="binding site" evidence="6">
    <location>
        <position position="153"/>
    </location>
    <ligand>
        <name>S-adenosyl-L-methionine</name>
        <dbReference type="ChEBI" id="CHEBI:59789"/>
    </ligand>
</feature>
<dbReference type="PANTHER" id="PTHR31760">
    <property type="entry name" value="S-ADENOSYL-L-METHIONINE-DEPENDENT METHYLTRANSFERASES SUPERFAMILY PROTEIN"/>
    <property type="match status" value="1"/>
</dbReference>
<dbReference type="Gene3D" id="3.40.50.150">
    <property type="entry name" value="Vaccinia Virus protein VP39"/>
    <property type="match status" value="1"/>
</dbReference>
<dbReference type="EC" id="2.1.1.170" evidence="6"/>
<dbReference type="InterPro" id="IPR003682">
    <property type="entry name" value="rRNA_ssu_MeTfrase_G"/>
</dbReference>
<dbReference type="HAMAP" id="MF_00074">
    <property type="entry name" value="16SrRNA_methyltr_G"/>
    <property type="match status" value="1"/>
</dbReference>